<evidence type="ECO:0000256" key="4">
    <source>
        <dbReference type="ARBA" id="ARBA00022684"/>
    </source>
</evidence>
<dbReference type="STRING" id="554055.A0A2P6VAQ7"/>
<feature type="binding site" evidence="12">
    <location>
        <begin position="530"/>
        <end position="531"/>
    </location>
    <ligand>
        <name>substrate</name>
    </ligand>
</feature>
<name>A0A2P6VAQ7_9CHLO</name>
<dbReference type="GO" id="GO:0005829">
    <property type="term" value="C:cytosol"/>
    <property type="evidence" value="ECO:0007669"/>
    <property type="project" value="TreeGrafter"/>
</dbReference>
<dbReference type="GO" id="GO:0004363">
    <property type="term" value="F:glutathione synthase activity"/>
    <property type="evidence" value="ECO:0007669"/>
    <property type="project" value="UniProtKB-UniRule"/>
</dbReference>
<feature type="binding site" evidence="11">
    <location>
        <position position="209"/>
    </location>
    <ligand>
        <name>Mg(2+)</name>
        <dbReference type="ChEBI" id="CHEBI:18420"/>
    </ligand>
</feature>
<feature type="binding site" evidence="12">
    <location>
        <begin position="334"/>
        <end position="337"/>
    </location>
    <ligand>
        <name>substrate</name>
    </ligand>
</feature>
<accession>A0A2P6VAQ7</accession>
<dbReference type="Pfam" id="PF03917">
    <property type="entry name" value="GSH_synth_ATP"/>
    <property type="match status" value="1"/>
</dbReference>
<dbReference type="GO" id="GO:0005524">
    <property type="term" value="F:ATP binding"/>
    <property type="evidence" value="ECO:0007669"/>
    <property type="project" value="UniProtKB-UniRule"/>
</dbReference>
<evidence type="ECO:0000256" key="10">
    <source>
        <dbReference type="PIRSR" id="PIRSR001558-1"/>
    </source>
</evidence>
<comment type="cofactor">
    <cofactor evidence="9 11">
        <name>Mg(2+)</name>
        <dbReference type="ChEBI" id="CHEBI:18420"/>
    </cofactor>
    <text evidence="9 11">Binds 1 Mg(2+) ion per subunit.</text>
</comment>
<evidence type="ECO:0000256" key="3">
    <source>
        <dbReference type="ARBA" id="ARBA00022598"/>
    </source>
</evidence>
<dbReference type="GO" id="GO:0000287">
    <property type="term" value="F:magnesium ion binding"/>
    <property type="evidence" value="ECO:0007669"/>
    <property type="project" value="UniProtKB-UniRule"/>
</dbReference>
<dbReference type="SUPFAM" id="SSF56059">
    <property type="entry name" value="Glutathione synthetase ATP-binding domain-like"/>
    <property type="match status" value="1"/>
</dbReference>
<dbReference type="EC" id="6.3.2.3" evidence="9"/>
<keyword evidence="8 9" id="KW-0460">Magnesium</keyword>
<sequence>MSSVACAGRSVARPAPSCVRSAAPFRETLNNSNVTSKSSHAKRATKRATRSVAAASAAAAPPSAAEHMASAAAALDDPAALEALVEDAVVWASQHGLLVGAGLAEPACAAVHAPLALLPVPYPRATFLRAKAAALAFNAMVDAVARDEAYLQEVLAAAAQEDEFTGRLLRVLRDTAAERAARRDSEGVLAVLRSDYMLHAPTNGLLQVELNTIASSFGCLSTLVSRMHAYLLGRLGASEAERAALPGHNAMDAIADAMGGAAAEYGGQDGVVVMVVQPGERNAYDQQWLQTRLWERHGVRTLRRTLAQIAAEGRLGGDGALQLGGHRVALFYFRAGYTPADYPSETQWDARLLIERSDAFKCPTAALQLAGAKKVQQDLARPGVVERFAASSDDAALLRSFFAGLWGLEDVSEPTTVAVIEDAIQHPDRYVLKPQREGGGNNFYGEEMAARLQEARAAGGGLGAYILMQRILPPAQRSVMVRAGKAVTADTLSELGVYSTYLRRGDRVLLSAEAGTLVRTKAATSDEGGVASGYAVLDSPLLVD</sequence>
<dbReference type="Proteomes" id="UP000239649">
    <property type="component" value="Unassembled WGS sequence"/>
</dbReference>
<feature type="binding site" evidence="10">
    <location>
        <position position="527"/>
    </location>
    <ligand>
        <name>ATP</name>
        <dbReference type="ChEBI" id="CHEBI:30616"/>
    </ligand>
</feature>
<keyword evidence="15" id="KW-1185">Reference proteome</keyword>
<dbReference type="InterPro" id="IPR016185">
    <property type="entry name" value="PreATP-grasp_dom_sf"/>
</dbReference>
<comment type="similarity">
    <text evidence="2 9">Belongs to the eukaryotic GSH synthase family.</text>
</comment>
<dbReference type="NCBIfam" id="TIGR01986">
    <property type="entry name" value="glut_syn_euk"/>
    <property type="match status" value="1"/>
</dbReference>
<feature type="binding site" evidence="10">
    <location>
        <position position="494"/>
    </location>
    <ligand>
        <name>ATP</name>
        <dbReference type="ChEBI" id="CHEBI:30616"/>
    </ligand>
</feature>
<evidence type="ECO:0000256" key="7">
    <source>
        <dbReference type="ARBA" id="ARBA00022840"/>
    </source>
</evidence>
<dbReference type="PANTHER" id="PTHR11130">
    <property type="entry name" value="GLUTATHIONE SYNTHETASE"/>
    <property type="match status" value="1"/>
</dbReference>
<evidence type="ECO:0000313" key="15">
    <source>
        <dbReference type="Proteomes" id="UP000239649"/>
    </source>
</evidence>
<feature type="binding site" evidence="10">
    <location>
        <position position="209"/>
    </location>
    <ligand>
        <name>ATP</name>
        <dbReference type="ChEBI" id="CHEBI:30616"/>
    </ligand>
</feature>
<dbReference type="UniPathway" id="UPA00142">
    <property type="reaction ID" value="UER00210"/>
</dbReference>
<feature type="binding site" evidence="10">
    <location>
        <position position="519"/>
    </location>
    <ligand>
        <name>substrate</name>
    </ligand>
</feature>
<dbReference type="GO" id="GO:0043295">
    <property type="term" value="F:glutathione binding"/>
    <property type="evidence" value="ECO:0007669"/>
    <property type="project" value="UniProtKB-UniRule"/>
</dbReference>
<feature type="binding site" evidence="11">
    <location>
        <position position="437"/>
    </location>
    <ligand>
        <name>Mg(2+)</name>
        <dbReference type="ChEBI" id="CHEBI:18420"/>
    </ligand>
</feature>
<evidence type="ECO:0000256" key="11">
    <source>
        <dbReference type="PIRSR" id="PIRSR001558-2"/>
    </source>
</evidence>
<dbReference type="OrthoDB" id="2020073at2759"/>
<dbReference type="Gene3D" id="3.30.1490.80">
    <property type="match status" value="1"/>
</dbReference>
<dbReference type="InterPro" id="IPR004887">
    <property type="entry name" value="GSH_synth_subst-bd"/>
</dbReference>
<dbReference type="Gene3D" id="1.10.1080.10">
    <property type="entry name" value="Glutathione Synthetase, Chain A, domain 3"/>
    <property type="match status" value="1"/>
</dbReference>
<comment type="caution">
    <text evidence="14">The sequence shown here is derived from an EMBL/GenBank/DDBJ whole genome shotgun (WGS) entry which is preliminary data.</text>
</comment>
<protein>
    <recommendedName>
        <fullName evidence="9">Glutathione synthetase</fullName>
        <shortName evidence="9">GSH-S</shortName>
        <ecNumber evidence="9">6.3.2.3</ecNumber>
    </recommendedName>
</protein>
<feature type="binding site" evidence="10">
    <location>
        <position position="373"/>
    </location>
    <ligand>
        <name>ATP</name>
        <dbReference type="ChEBI" id="CHEBI:30616"/>
    </ligand>
</feature>
<evidence type="ECO:0000256" key="9">
    <source>
        <dbReference type="PIRNR" id="PIRNR001558"/>
    </source>
</evidence>
<feature type="binding site" evidence="10">
    <location>
        <begin position="468"/>
        <end position="471"/>
    </location>
    <ligand>
        <name>ATP</name>
        <dbReference type="ChEBI" id="CHEBI:30616"/>
    </ligand>
</feature>
<feature type="binding site" evidence="10">
    <location>
        <position position="286"/>
    </location>
    <ligand>
        <name>substrate</name>
    </ligand>
</feature>
<dbReference type="SUPFAM" id="SSF52440">
    <property type="entry name" value="PreATP-grasp domain"/>
    <property type="match status" value="1"/>
</dbReference>
<feature type="binding site" evidence="10">
    <location>
        <position position="193"/>
    </location>
    <ligand>
        <name>substrate</name>
    </ligand>
</feature>
<dbReference type="InterPro" id="IPR037013">
    <property type="entry name" value="GSH-S_sub-bd_sf"/>
</dbReference>
<keyword evidence="4 9" id="KW-0317">Glutathione biosynthesis</keyword>
<evidence type="ECO:0000256" key="1">
    <source>
        <dbReference type="ARBA" id="ARBA00004965"/>
    </source>
</evidence>
<evidence type="ECO:0000313" key="14">
    <source>
        <dbReference type="EMBL" id="PSC71148.1"/>
    </source>
</evidence>
<dbReference type="PANTHER" id="PTHR11130:SF0">
    <property type="entry name" value="GLUTATHIONE SYNTHETASE"/>
    <property type="match status" value="1"/>
</dbReference>
<dbReference type="AlphaFoldDB" id="A0A2P6VAQ7"/>
<dbReference type="EMBL" id="LHPF02000016">
    <property type="protein sequence ID" value="PSC71148.1"/>
    <property type="molecule type" value="Genomic_DNA"/>
</dbReference>
<reference evidence="14 15" key="1">
    <citation type="journal article" date="2018" name="Plant J.">
        <title>Genome sequences of Chlorella sorokiniana UTEX 1602 and Micractinium conductrix SAG 241.80: implications to maltose excretion by a green alga.</title>
        <authorList>
            <person name="Arriola M.B."/>
            <person name="Velmurugan N."/>
            <person name="Zhang Y."/>
            <person name="Plunkett M.H."/>
            <person name="Hondzo H."/>
            <person name="Barney B.M."/>
        </authorList>
    </citation>
    <scope>NUCLEOTIDE SEQUENCE [LARGE SCALE GENOMIC DNA]</scope>
    <source>
        <strain evidence="14 15">SAG 241.80</strain>
    </source>
</reference>
<feature type="binding site" evidence="12">
    <location>
        <begin position="213"/>
        <end position="216"/>
    </location>
    <ligand>
        <name>substrate</name>
    </ligand>
</feature>
<gene>
    <name evidence="14" type="ORF">C2E20_5524</name>
</gene>
<evidence type="ECO:0000256" key="6">
    <source>
        <dbReference type="ARBA" id="ARBA00022741"/>
    </source>
</evidence>
<feature type="binding site" evidence="11">
    <location>
        <position position="211"/>
    </location>
    <ligand>
        <name>Mg(2+)</name>
        <dbReference type="ChEBI" id="CHEBI:18420"/>
    </ligand>
</feature>
<keyword evidence="5 9" id="KW-0479">Metal-binding</keyword>
<keyword evidence="3 9" id="KW-0436">Ligase</keyword>
<feature type="binding site" evidence="10">
    <location>
        <position position="444"/>
    </location>
    <ligand>
        <name>ATP</name>
        <dbReference type="ChEBI" id="CHEBI:30616"/>
    </ligand>
</feature>
<feature type="binding site" evidence="10">
    <location>
        <position position="521"/>
    </location>
    <ligand>
        <name>ATP</name>
        <dbReference type="ChEBI" id="CHEBI:30616"/>
    </ligand>
</feature>
<dbReference type="Pfam" id="PF03199">
    <property type="entry name" value="GSH_synthase"/>
    <property type="match status" value="1"/>
</dbReference>
<dbReference type="Gene3D" id="3.40.50.1760">
    <property type="entry name" value="Glutathione synthase, substrate-binding domain superfamily, eukaryotic"/>
    <property type="match status" value="1"/>
</dbReference>
<dbReference type="Gene3D" id="3.30.470.20">
    <property type="entry name" value="ATP-grasp fold, B domain"/>
    <property type="match status" value="1"/>
</dbReference>
<comment type="pathway">
    <text evidence="1 9">Sulfur metabolism; glutathione biosynthesis; glutathione from L-cysteine and L-glutamate: step 2/2.</text>
</comment>
<dbReference type="PIRSF" id="PIRSF001558">
    <property type="entry name" value="GSHase"/>
    <property type="match status" value="1"/>
</dbReference>
<evidence type="ECO:0000256" key="5">
    <source>
        <dbReference type="ARBA" id="ARBA00022723"/>
    </source>
</evidence>
<evidence type="ECO:0000256" key="12">
    <source>
        <dbReference type="PIRSR" id="PIRSR001558-3"/>
    </source>
</evidence>
<dbReference type="InterPro" id="IPR014042">
    <property type="entry name" value="Glutathione_synthase_a-hlx"/>
</dbReference>
<keyword evidence="6 9" id="KW-0547">Nucleotide-binding</keyword>
<feature type="domain" description="Glutathione synthase substrate-binding" evidence="13">
    <location>
        <begin position="271"/>
        <end position="370"/>
    </location>
</feature>
<feature type="binding site" evidence="10">
    <location>
        <begin position="433"/>
        <end position="442"/>
    </location>
    <ligand>
        <name>ATP</name>
        <dbReference type="ChEBI" id="CHEBI:30616"/>
    </ligand>
</feature>
<evidence type="ECO:0000256" key="2">
    <source>
        <dbReference type="ARBA" id="ARBA00010385"/>
    </source>
</evidence>
<proteinExistence type="inferred from homology"/>
<feature type="binding site" evidence="12">
    <location>
        <begin position="280"/>
        <end position="282"/>
    </location>
    <ligand>
        <name>substrate</name>
    </ligand>
</feature>
<dbReference type="Gene3D" id="3.30.1490.50">
    <property type="match status" value="1"/>
</dbReference>
<organism evidence="14 15">
    <name type="scientific">Micractinium conductrix</name>
    <dbReference type="NCBI Taxonomy" id="554055"/>
    <lineage>
        <taxon>Eukaryota</taxon>
        <taxon>Viridiplantae</taxon>
        <taxon>Chlorophyta</taxon>
        <taxon>core chlorophytes</taxon>
        <taxon>Trebouxiophyceae</taxon>
        <taxon>Chlorellales</taxon>
        <taxon>Chlorellaceae</taxon>
        <taxon>Chlorella clade</taxon>
        <taxon>Micractinium</taxon>
    </lineage>
</organism>
<dbReference type="InterPro" id="IPR014049">
    <property type="entry name" value="Glutathione_synthase_N_euk"/>
</dbReference>
<evidence type="ECO:0000259" key="13">
    <source>
        <dbReference type="Pfam" id="PF03199"/>
    </source>
</evidence>
<keyword evidence="7 9" id="KW-0067">ATP-binding</keyword>
<comment type="catalytic activity">
    <reaction evidence="9">
        <text>gamma-L-glutamyl-L-cysteine + glycine + ATP = glutathione + ADP + phosphate + H(+)</text>
        <dbReference type="Rhea" id="RHEA:13557"/>
        <dbReference type="ChEBI" id="CHEBI:15378"/>
        <dbReference type="ChEBI" id="CHEBI:30616"/>
        <dbReference type="ChEBI" id="CHEBI:43474"/>
        <dbReference type="ChEBI" id="CHEBI:57305"/>
        <dbReference type="ChEBI" id="CHEBI:57925"/>
        <dbReference type="ChEBI" id="CHEBI:58173"/>
        <dbReference type="ChEBI" id="CHEBI:456216"/>
        <dbReference type="EC" id="6.3.2.3"/>
    </reaction>
</comment>
<dbReference type="InterPro" id="IPR014709">
    <property type="entry name" value="Glutathione_synthase_C_euk"/>
</dbReference>
<evidence type="ECO:0000256" key="8">
    <source>
        <dbReference type="ARBA" id="ARBA00022842"/>
    </source>
</evidence>
<dbReference type="InterPro" id="IPR005615">
    <property type="entry name" value="Glutathione_synthase"/>
</dbReference>